<dbReference type="RefSeq" id="WP_118220823.1">
    <property type="nucleotide sequence ID" value="NZ_JADNIJ010000007.1"/>
</dbReference>
<keyword evidence="3" id="KW-0326">Glycosidase</keyword>
<evidence type="ECO:0000256" key="1">
    <source>
        <dbReference type="ARBA" id="ARBA00007401"/>
    </source>
</evidence>
<comment type="caution">
    <text evidence="10">The sequence shown here is derived from an EMBL/GenBank/DDBJ whole genome shotgun (WGS) entry which is preliminary data.</text>
</comment>
<accession>A0A414LHZ0</accession>
<feature type="chain" id="PRO_5019491210" evidence="4">
    <location>
        <begin position="19"/>
        <end position="812"/>
    </location>
</feature>
<organism evidence="10 11">
    <name type="scientific">Bacteroides intestinalis</name>
    <dbReference type="NCBI Taxonomy" id="329854"/>
    <lineage>
        <taxon>Bacteria</taxon>
        <taxon>Pseudomonadati</taxon>
        <taxon>Bacteroidota</taxon>
        <taxon>Bacteroidia</taxon>
        <taxon>Bacteroidales</taxon>
        <taxon>Bacteroidaceae</taxon>
        <taxon>Bacteroides</taxon>
    </lineage>
</organism>
<dbReference type="Pfam" id="PF18565">
    <property type="entry name" value="Glyco_hydro2_C5"/>
    <property type="match status" value="1"/>
</dbReference>
<dbReference type="SUPFAM" id="SSF49303">
    <property type="entry name" value="beta-Galactosidase/glucuronidase domain"/>
    <property type="match status" value="1"/>
</dbReference>
<dbReference type="EMBL" id="QSKV01000002">
    <property type="protein sequence ID" value="RHE94245.1"/>
    <property type="molecule type" value="Genomic_DNA"/>
</dbReference>
<dbReference type="PANTHER" id="PTHR42732:SF1">
    <property type="entry name" value="BETA-MANNOSIDASE"/>
    <property type="match status" value="1"/>
</dbReference>
<evidence type="ECO:0000259" key="9">
    <source>
        <dbReference type="Pfam" id="PF22666"/>
    </source>
</evidence>
<evidence type="ECO:0000313" key="10">
    <source>
        <dbReference type="EMBL" id="RHE94245.1"/>
    </source>
</evidence>
<feature type="domain" description="DUF4982" evidence="7">
    <location>
        <begin position="634"/>
        <end position="686"/>
    </location>
</feature>
<evidence type="ECO:0000256" key="3">
    <source>
        <dbReference type="ARBA" id="ARBA00023295"/>
    </source>
</evidence>
<feature type="domain" description="Beta-mannosidase-like galactose-binding" evidence="9">
    <location>
        <begin position="125"/>
        <end position="195"/>
    </location>
</feature>
<dbReference type="InterPro" id="IPR048230">
    <property type="entry name" value="GalA-like"/>
</dbReference>
<evidence type="ECO:0000313" key="11">
    <source>
        <dbReference type="Proteomes" id="UP000285650"/>
    </source>
</evidence>
<dbReference type="NCBIfam" id="NF041462">
    <property type="entry name" value="GalA"/>
    <property type="match status" value="1"/>
</dbReference>
<evidence type="ECO:0000259" key="7">
    <source>
        <dbReference type="Pfam" id="PF16355"/>
    </source>
</evidence>
<evidence type="ECO:0000259" key="8">
    <source>
        <dbReference type="Pfam" id="PF18565"/>
    </source>
</evidence>
<dbReference type="InterPro" id="IPR054593">
    <property type="entry name" value="Beta-mannosidase-like_N2"/>
</dbReference>
<sequence length="812" mass="92024">MRTFHLLALLLCISLANAQSMREKISLNPNWRFAKGHAANPGKDFNYGLALSFSKINFLQEATMLQDDQKSSLEVPHTEVYNDSLWEQVSIPHDWGMALNFDINQLKVKGYRKLGGRSPENSIGWYRKKFKLTAIKGCRYTLEFEGIFRDAQIWMNGIYLGRNESGYVPLTLDVTECLNYEPEKENVITVRVDATQSELWSYEGAGIYRNVWLHRTSPVHIPQWGTFVTTDVNITQKEANVKALIEIANETDKTVNVTLKNTIIDMQGNQIDYIENNLKVNPFDQNDIETSMQVKNAMLWSPETPYLYKLHTDVEVNKKVVDSYITRFGIRTIAFTPDQGFLLNGKRVQIQGVCCHQDHAGVGVAVPDRLNFWRVQKLKEFGANAYRASHNPPTVSILEACDSLGMLVVDEMRMMSSSDEGLSQMKTIIRRDRNHPSIILWCLGNEEPAIQKTEKGRMIAERMKNIQHKLDPTRMCTAAMNGGWGTGFSLAVDVQGSNYFRIGNMDNVHKKLPHLPCILTEEASTLTTRGIYTTIKEKDYHQSYDHDRPNWGATAQEWMRYVDTRKYIGGAFVWTGFDYGGEALMHYWPGVVSNFGILDYCGYPKDAYWYYKAWWTDEPVLHILPHWNGIGTDSVDVQLYTNLDEVELFLNNKSLGKKKVNKYDIPTWRVKYIPGKLTAKGKKENQKYTESIETTGEPALIQLSSENGDSINGDGNDIAIITARILDSKKRIVPTADNYISFKVENGTVLGIGNGNPSCHEPDVFPQNAPIGRSAFSGYAQLIIKSNGSRKPIQITATAESLITSHLTINVR</sequence>
<evidence type="ECO:0000259" key="6">
    <source>
        <dbReference type="Pfam" id="PF02836"/>
    </source>
</evidence>
<feature type="domain" description="Glycoside hydrolase family 2" evidence="8">
    <location>
        <begin position="709"/>
        <end position="807"/>
    </location>
</feature>
<keyword evidence="4" id="KW-0732">Signal</keyword>
<dbReference type="InterPro" id="IPR006102">
    <property type="entry name" value="Ig-like_GH2"/>
</dbReference>
<keyword evidence="2" id="KW-0378">Hydrolase</keyword>
<dbReference type="Pfam" id="PF02836">
    <property type="entry name" value="Glyco_hydro_2_C"/>
    <property type="match status" value="1"/>
</dbReference>
<dbReference type="Pfam" id="PF22666">
    <property type="entry name" value="Glyco_hydro_2_N2"/>
    <property type="match status" value="1"/>
</dbReference>
<dbReference type="InterPro" id="IPR006103">
    <property type="entry name" value="Glyco_hydro_2_cat"/>
</dbReference>
<dbReference type="InterPro" id="IPR006101">
    <property type="entry name" value="Glyco_hydro_2"/>
</dbReference>
<evidence type="ECO:0000256" key="4">
    <source>
        <dbReference type="SAM" id="SignalP"/>
    </source>
</evidence>
<comment type="similarity">
    <text evidence="1">Belongs to the glycosyl hydrolase 2 family.</text>
</comment>
<evidence type="ECO:0000256" key="2">
    <source>
        <dbReference type="ARBA" id="ARBA00022801"/>
    </source>
</evidence>
<dbReference type="AlphaFoldDB" id="A0A414LHZ0"/>
<dbReference type="SUPFAM" id="SSF51445">
    <property type="entry name" value="(Trans)glycosidases"/>
    <property type="match status" value="1"/>
</dbReference>
<dbReference type="Proteomes" id="UP000285650">
    <property type="component" value="Unassembled WGS sequence"/>
</dbReference>
<dbReference type="SUPFAM" id="SSF49785">
    <property type="entry name" value="Galactose-binding domain-like"/>
    <property type="match status" value="1"/>
</dbReference>
<dbReference type="InterPro" id="IPR008979">
    <property type="entry name" value="Galactose-bd-like_sf"/>
</dbReference>
<dbReference type="Gene3D" id="3.20.20.80">
    <property type="entry name" value="Glycosidases"/>
    <property type="match status" value="1"/>
</dbReference>
<feature type="domain" description="Glycoside hydrolase family 2 immunoglobulin-like beta-sandwich" evidence="5">
    <location>
        <begin position="225"/>
        <end position="331"/>
    </location>
</feature>
<dbReference type="GO" id="GO:0005975">
    <property type="term" value="P:carbohydrate metabolic process"/>
    <property type="evidence" value="ECO:0007669"/>
    <property type="project" value="InterPro"/>
</dbReference>
<feature type="domain" description="Glycoside hydrolase family 2 catalytic" evidence="6">
    <location>
        <begin position="338"/>
        <end position="582"/>
    </location>
</feature>
<dbReference type="Gene3D" id="2.60.40.10">
    <property type="entry name" value="Immunoglobulins"/>
    <property type="match status" value="3"/>
</dbReference>
<name>A0A414LHZ0_9BACE</name>
<dbReference type="Pfam" id="PF00703">
    <property type="entry name" value="Glyco_hydro_2"/>
    <property type="match status" value="1"/>
</dbReference>
<dbReference type="InterPro" id="IPR051913">
    <property type="entry name" value="GH2_Domain-Containing"/>
</dbReference>
<dbReference type="Pfam" id="PF16355">
    <property type="entry name" value="DUF4982"/>
    <property type="match status" value="1"/>
</dbReference>
<dbReference type="PANTHER" id="PTHR42732">
    <property type="entry name" value="BETA-GALACTOSIDASE"/>
    <property type="match status" value="1"/>
</dbReference>
<dbReference type="InterPro" id="IPR040605">
    <property type="entry name" value="Glyco_hydro2_dom5"/>
</dbReference>
<dbReference type="InterPro" id="IPR017853">
    <property type="entry name" value="GH"/>
</dbReference>
<dbReference type="GO" id="GO:0004553">
    <property type="term" value="F:hydrolase activity, hydrolyzing O-glycosyl compounds"/>
    <property type="evidence" value="ECO:0007669"/>
    <property type="project" value="InterPro"/>
</dbReference>
<proteinExistence type="inferred from homology"/>
<dbReference type="InterPro" id="IPR032311">
    <property type="entry name" value="DUF4982"/>
</dbReference>
<dbReference type="InterPro" id="IPR036156">
    <property type="entry name" value="Beta-gal/glucu_dom_sf"/>
</dbReference>
<dbReference type="Gene3D" id="2.60.120.260">
    <property type="entry name" value="Galactose-binding domain-like"/>
    <property type="match status" value="1"/>
</dbReference>
<reference evidence="10 11" key="1">
    <citation type="submission" date="2018-08" db="EMBL/GenBank/DDBJ databases">
        <title>A genome reference for cultivated species of the human gut microbiota.</title>
        <authorList>
            <person name="Zou Y."/>
            <person name="Xue W."/>
            <person name="Luo G."/>
        </authorList>
    </citation>
    <scope>NUCLEOTIDE SEQUENCE [LARGE SCALE GENOMIC DNA]</scope>
    <source>
        <strain evidence="10 11">AM27-17</strain>
    </source>
</reference>
<dbReference type="PRINTS" id="PR00132">
    <property type="entry name" value="GLHYDRLASE2"/>
</dbReference>
<gene>
    <name evidence="10" type="ORF">DW712_02850</name>
</gene>
<evidence type="ECO:0000259" key="5">
    <source>
        <dbReference type="Pfam" id="PF00703"/>
    </source>
</evidence>
<protein>
    <submittedName>
        <fullName evidence="10">DUF4982 domain-containing protein</fullName>
    </submittedName>
</protein>
<feature type="signal peptide" evidence="4">
    <location>
        <begin position="1"/>
        <end position="18"/>
    </location>
</feature>
<dbReference type="InterPro" id="IPR013783">
    <property type="entry name" value="Ig-like_fold"/>
</dbReference>